<gene>
    <name evidence="2" type="ORF">H3N35_10860</name>
</gene>
<dbReference type="EMBL" id="CP059693">
    <property type="protein sequence ID" value="WDE13891.1"/>
    <property type="molecule type" value="Genomic_DNA"/>
</dbReference>
<feature type="transmembrane region" description="Helical" evidence="1">
    <location>
        <begin position="37"/>
        <end position="54"/>
    </location>
</feature>
<name>A0ABY7VJX5_9GAMM</name>
<keyword evidence="1" id="KW-0472">Membrane</keyword>
<evidence type="ECO:0000256" key="1">
    <source>
        <dbReference type="SAM" id="Phobius"/>
    </source>
</evidence>
<keyword evidence="1" id="KW-0812">Transmembrane</keyword>
<proteinExistence type="predicted"/>
<protein>
    <submittedName>
        <fullName evidence="2">Uncharacterized protein</fullName>
    </submittedName>
</protein>
<keyword evidence="1" id="KW-1133">Transmembrane helix</keyword>
<evidence type="ECO:0000313" key="3">
    <source>
        <dbReference type="Proteomes" id="UP001215231"/>
    </source>
</evidence>
<evidence type="ECO:0000313" key="2">
    <source>
        <dbReference type="EMBL" id="WDE13891.1"/>
    </source>
</evidence>
<sequence length="66" mass="7367">MCFAGQVLIAEIAKKIMPFAEMSTAANAGIFKQIHGLLFLLLSLCLIRLCWLSYHHLGLNLRFSST</sequence>
<organism evidence="2 3">
    <name type="scientific">Thalassomonas haliotis</name>
    <dbReference type="NCBI Taxonomy" id="485448"/>
    <lineage>
        <taxon>Bacteria</taxon>
        <taxon>Pseudomonadati</taxon>
        <taxon>Pseudomonadota</taxon>
        <taxon>Gammaproteobacteria</taxon>
        <taxon>Alteromonadales</taxon>
        <taxon>Colwelliaceae</taxon>
        <taxon>Thalassomonas</taxon>
    </lineage>
</organism>
<dbReference type="Proteomes" id="UP001215231">
    <property type="component" value="Chromosome"/>
</dbReference>
<accession>A0ABY7VJX5</accession>
<reference evidence="2 3" key="1">
    <citation type="journal article" date="2022" name="Mar. Drugs">
        <title>Bioassay-Guided Fractionation Leads to the Detection of Cholic Acid Generated by the Rare Thalassomonas sp.</title>
        <authorList>
            <person name="Pheiffer F."/>
            <person name="Schneider Y.K."/>
            <person name="Hansen E.H."/>
            <person name="Andersen J.H."/>
            <person name="Isaksson J."/>
            <person name="Busche T."/>
            <person name="R C."/>
            <person name="Kalinowski J."/>
            <person name="Zyl L.V."/>
            <person name="Trindade M."/>
        </authorList>
    </citation>
    <scope>NUCLEOTIDE SEQUENCE [LARGE SCALE GENOMIC DNA]</scope>
    <source>
        <strain evidence="2 3">A5K-61T</strain>
    </source>
</reference>
<keyword evidence="3" id="KW-1185">Reference proteome</keyword>